<sequence>MKVIPILLFILAPLHMAAARLLCPNVPHVSTAIVCGNACGTKLLYDHCIDTMRHGGIDLSPSHTEETTVYAILAANQTLDSYDDTLEALRIQLQQNKSLSGPETDAYQGCMDDYDDAYNYLALIVNNCLNNCYFKKITDVYLSGMTSLENCRDRMLAPWMKVPPLYPKVERDRNKVLMAYLLGRLLQAL</sequence>
<name>A0ACD5WR56_AVESA</name>
<evidence type="ECO:0000313" key="2">
    <source>
        <dbReference type="Proteomes" id="UP001732700"/>
    </source>
</evidence>
<reference evidence="1" key="2">
    <citation type="submission" date="2025-09" db="UniProtKB">
        <authorList>
            <consortium name="EnsemblPlants"/>
        </authorList>
    </citation>
    <scope>IDENTIFICATION</scope>
</reference>
<dbReference type="EnsemblPlants" id="AVESA.00010b.r2.4CG1271810.1">
    <property type="protein sequence ID" value="AVESA.00010b.r2.4CG1271810.1.CDS.1"/>
    <property type="gene ID" value="AVESA.00010b.r2.4CG1271810"/>
</dbReference>
<keyword evidence="2" id="KW-1185">Reference proteome</keyword>
<proteinExistence type="predicted"/>
<evidence type="ECO:0000313" key="1">
    <source>
        <dbReference type="EnsemblPlants" id="AVESA.00010b.r2.4CG1271810.1.CDS.1"/>
    </source>
</evidence>
<protein>
    <submittedName>
        <fullName evidence="1">Uncharacterized protein</fullName>
    </submittedName>
</protein>
<organism evidence="1 2">
    <name type="scientific">Avena sativa</name>
    <name type="common">Oat</name>
    <dbReference type="NCBI Taxonomy" id="4498"/>
    <lineage>
        <taxon>Eukaryota</taxon>
        <taxon>Viridiplantae</taxon>
        <taxon>Streptophyta</taxon>
        <taxon>Embryophyta</taxon>
        <taxon>Tracheophyta</taxon>
        <taxon>Spermatophyta</taxon>
        <taxon>Magnoliopsida</taxon>
        <taxon>Liliopsida</taxon>
        <taxon>Poales</taxon>
        <taxon>Poaceae</taxon>
        <taxon>BOP clade</taxon>
        <taxon>Pooideae</taxon>
        <taxon>Poodae</taxon>
        <taxon>Poeae</taxon>
        <taxon>Poeae Chloroplast Group 1 (Aveneae type)</taxon>
        <taxon>Aveninae</taxon>
        <taxon>Avena</taxon>
    </lineage>
</organism>
<dbReference type="Proteomes" id="UP001732700">
    <property type="component" value="Chromosome 4C"/>
</dbReference>
<reference evidence="1" key="1">
    <citation type="submission" date="2021-05" db="EMBL/GenBank/DDBJ databases">
        <authorList>
            <person name="Scholz U."/>
            <person name="Mascher M."/>
            <person name="Fiebig A."/>
        </authorList>
    </citation>
    <scope>NUCLEOTIDE SEQUENCE [LARGE SCALE GENOMIC DNA]</scope>
</reference>
<accession>A0ACD5WR56</accession>